<name>A0ABP1RUW6_9HEXA</name>
<feature type="compositionally biased region" description="Basic and acidic residues" evidence="1">
    <location>
        <begin position="40"/>
        <end position="51"/>
    </location>
</feature>
<evidence type="ECO:0000313" key="4">
    <source>
        <dbReference type="Proteomes" id="UP001642540"/>
    </source>
</evidence>
<dbReference type="Pfam" id="PF00646">
    <property type="entry name" value="F-box"/>
    <property type="match status" value="1"/>
</dbReference>
<dbReference type="SUPFAM" id="SSF81383">
    <property type="entry name" value="F-box domain"/>
    <property type="match status" value="1"/>
</dbReference>
<feature type="domain" description="F-box" evidence="2">
    <location>
        <begin position="54"/>
        <end position="103"/>
    </location>
</feature>
<evidence type="ECO:0000256" key="1">
    <source>
        <dbReference type="SAM" id="MobiDB-lite"/>
    </source>
</evidence>
<dbReference type="EMBL" id="CAXLJM020000111">
    <property type="protein sequence ID" value="CAL8136482.1"/>
    <property type="molecule type" value="Genomic_DNA"/>
</dbReference>
<evidence type="ECO:0000313" key="3">
    <source>
        <dbReference type="EMBL" id="CAL8136482.1"/>
    </source>
</evidence>
<organism evidence="3 4">
    <name type="scientific">Orchesella dallaii</name>
    <dbReference type="NCBI Taxonomy" id="48710"/>
    <lineage>
        <taxon>Eukaryota</taxon>
        <taxon>Metazoa</taxon>
        <taxon>Ecdysozoa</taxon>
        <taxon>Arthropoda</taxon>
        <taxon>Hexapoda</taxon>
        <taxon>Collembola</taxon>
        <taxon>Entomobryomorpha</taxon>
        <taxon>Entomobryoidea</taxon>
        <taxon>Orchesellidae</taxon>
        <taxon>Orchesellinae</taxon>
        <taxon>Orchesella</taxon>
    </lineage>
</organism>
<dbReference type="Proteomes" id="UP001642540">
    <property type="component" value="Unassembled WGS sequence"/>
</dbReference>
<dbReference type="SMART" id="SM00256">
    <property type="entry name" value="FBOX"/>
    <property type="match status" value="1"/>
</dbReference>
<protein>
    <recommendedName>
        <fullName evidence="2">F-box domain-containing protein</fullName>
    </recommendedName>
</protein>
<dbReference type="InterPro" id="IPR032675">
    <property type="entry name" value="LRR_dom_sf"/>
</dbReference>
<dbReference type="SUPFAM" id="SSF52047">
    <property type="entry name" value="RNI-like"/>
    <property type="match status" value="1"/>
</dbReference>
<dbReference type="Gene3D" id="3.80.10.10">
    <property type="entry name" value="Ribonuclease Inhibitor"/>
    <property type="match status" value="1"/>
</dbReference>
<dbReference type="InterPro" id="IPR036047">
    <property type="entry name" value="F-box-like_dom_sf"/>
</dbReference>
<comment type="caution">
    <text evidence="3">The sequence shown here is derived from an EMBL/GenBank/DDBJ whole genome shotgun (WGS) entry which is preliminary data.</text>
</comment>
<dbReference type="PROSITE" id="PS50181">
    <property type="entry name" value="FBOX"/>
    <property type="match status" value="1"/>
</dbReference>
<feature type="compositionally biased region" description="Polar residues" evidence="1">
    <location>
        <begin position="1"/>
        <end position="17"/>
    </location>
</feature>
<dbReference type="InterPro" id="IPR001810">
    <property type="entry name" value="F-box_dom"/>
</dbReference>
<proteinExistence type="predicted"/>
<feature type="compositionally biased region" description="Basic and acidic residues" evidence="1">
    <location>
        <begin position="19"/>
        <end position="31"/>
    </location>
</feature>
<evidence type="ECO:0000259" key="2">
    <source>
        <dbReference type="PROSITE" id="PS50181"/>
    </source>
</evidence>
<accession>A0ABP1RUW6</accession>
<feature type="region of interest" description="Disordered" evidence="1">
    <location>
        <begin position="1"/>
        <end position="51"/>
    </location>
</feature>
<gene>
    <name evidence="3" type="ORF">ODALV1_LOCUS26465</name>
</gene>
<keyword evidence="4" id="KW-1185">Reference proteome</keyword>
<reference evidence="3 4" key="1">
    <citation type="submission" date="2024-08" db="EMBL/GenBank/DDBJ databases">
        <authorList>
            <person name="Cucini C."/>
            <person name="Frati F."/>
        </authorList>
    </citation>
    <scope>NUCLEOTIDE SEQUENCE [LARGE SCALE GENOMIC DNA]</scope>
</reference>
<sequence>MKDSPSSKNNPNRNCVSVSERRKESKIEAPPHPKNQGTSMDKEETPTRLSQRDCKHLPALPLEMWEEILKDLSPIDFLAVINTCPQWRESLESNKTAALFPLILPILGEQIKMICCHVKNTFLTWRAVNRGARRAVNKLACAESSSFKKYYERVTAESTNAVNRYSLTCQQNELIKRGKTEILFEERIADFLQHFTAESTPSPSLREFEHPFFSGAVTLCIENKGLNQPYLNSRRTLICTRFGHQISALTFCHFQPFSHDNFNHFMELLHHVPNLKVIRLDGTSKTGTHHKRAQILERLPNLKHLELLDFGDYGGSPGPEDYQLGGILLDKYGPNLKALICEEMFLRAGNVFPSRLSHLSNLRCFRLEGWFSISHLELLTQLELPFLEDLQIFEKEKYFYKSDIGDQKQGMAFIRMLNRFANTLTHLQLLAGIPPYEGVPIEEDEEEANVVLHKLTRLSSRVFNVTSPWFRDVFLKKCPNLKKIVLERPGNDIERDLLENGVLLGFFEKLPNLEEVEAYWISHWKKPVAGLKVKTGSFWSVIFRREEELVQLPEPVE</sequence>